<dbReference type="KEGG" id="gfe:Gferi_06865"/>
<organism evidence="2 3">
    <name type="scientific">Geosporobacter ferrireducens</name>
    <dbReference type="NCBI Taxonomy" id="1424294"/>
    <lineage>
        <taxon>Bacteria</taxon>
        <taxon>Bacillati</taxon>
        <taxon>Bacillota</taxon>
        <taxon>Clostridia</taxon>
        <taxon>Peptostreptococcales</taxon>
        <taxon>Thermotaleaceae</taxon>
        <taxon>Geosporobacter</taxon>
    </lineage>
</organism>
<keyword evidence="1" id="KW-0472">Membrane</keyword>
<dbReference type="STRING" id="1424294.Gferi_06865"/>
<feature type="transmembrane region" description="Helical" evidence="1">
    <location>
        <begin position="6"/>
        <end position="25"/>
    </location>
</feature>
<keyword evidence="1" id="KW-0812">Transmembrane</keyword>
<evidence type="ECO:0000256" key="1">
    <source>
        <dbReference type="SAM" id="Phobius"/>
    </source>
</evidence>
<accession>A0A1D8GEH2</accession>
<sequence>MMNNLLYMISTSVIIGCILVLFYYCMKLLSAVINRGKSTREHKKIDETMSKLDNTILLSVMTVNKSMVDRLKESQSFFQQEKEEAFHEAKDRIMNIINEEEIQCLNTYIGNIDEWINNRIEYYVKILKK</sequence>
<dbReference type="OrthoDB" id="1954708at2"/>
<protein>
    <recommendedName>
        <fullName evidence="4">DUF4363 domain-containing protein</fullName>
    </recommendedName>
</protein>
<evidence type="ECO:0000313" key="3">
    <source>
        <dbReference type="Proteomes" id="UP000095743"/>
    </source>
</evidence>
<dbReference type="EMBL" id="CP017269">
    <property type="protein sequence ID" value="AOT69315.1"/>
    <property type="molecule type" value="Genomic_DNA"/>
</dbReference>
<dbReference type="RefSeq" id="WP_069974881.1">
    <property type="nucleotide sequence ID" value="NZ_CP017269.1"/>
</dbReference>
<dbReference type="Proteomes" id="UP000095743">
    <property type="component" value="Chromosome"/>
</dbReference>
<evidence type="ECO:0008006" key="4">
    <source>
        <dbReference type="Google" id="ProtNLM"/>
    </source>
</evidence>
<dbReference type="AlphaFoldDB" id="A0A1D8GEH2"/>
<name>A0A1D8GEH2_9FIRM</name>
<keyword evidence="1" id="KW-1133">Transmembrane helix</keyword>
<reference evidence="2 3" key="1">
    <citation type="submission" date="2016-09" db="EMBL/GenBank/DDBJ databases">
        <title>Genomic analysis reveals versatility of anaerobic energy metabolism of Geosporobacter ferrireducens IRF9 of phylum Firmicutes.</title>
        <authorList>
            <person name="Kim S.-J."/>
        </authorList>
    </citation>
    <scope>NUCLEOTIDE SEQUENCE [LARGE SCALE GENOMIC DNA]</scope>
    <source>
        <strain evidence="2 3">IRF9</strain>
    </source>
</reference>
<evidence type="ECO:0000313" key="2">
    <source>
        <dbReference type="EMBL" id="AOT69315.1"/>
    </source>
</evidence>
<proteinExistence type="predicted"/>
<gene>
    <name evidence="2" type="ORF">Gferi_06865</name>
</gene>
<keyword evidence="3" id="KW-1185">Reference proteome</keyword>